<evidence type="ECO:0000256" key="10">
    <source>
        <dbReference type="ARBA" id="ARBA00023004"/>
    </source>
</evidence>
<dbReference type="PANTHER" id="PTHR24289">
    <property type="entry name" value="STEROID 17-ALPHA-HYDROXYLASE/17,20 LYASE"/>
    <property type="match status" value="1"/>
</dbReference>
<keyword evidence="5 13" id="KW-0349">Heme</keyword>
<dbReference type="SUPFAM" id="SSF48264">
    <property type="entry name" value="Cytochrome P450"/>
    <property type="match status" value="1"/>
</dbReference>
<evidence type="ECO:0000256" key="8">
    <source>
        <dbReference type="ARBA" id="ARBA00022848"/>
    </source>
</evidence>
<evidence type="ECO:0000256" key="13">
    <source>
        <dbReference type="PIRSR" id="PIRSR602401-1"/>
    </source>
</evidence>
<feature type="binding site" description="axial binding residue" evidence="13">
    <location>
        <position position="455"/>
    </location>
    <ligand>
        <name>heme</name>
        <dbReference type="ChEBI" id="CHEBI:30413"/>
    </ligand>
    <ligandPart>
        <name>Fe</name>
        <dbReference type="ChEBI" id="CHEBI:18248"/>
    </ligandPart>
</feature>
<dbReference type="InterPro" id="IPR002401">
    <property type="entry name" value="Cyt_P450_E_grp-I"/>
</dbReference>
<feature type="transmembrane region" description="Helical" evidence="15">
    <location>
        <begin position="6"/>
        <end position="26"/>
    </location>
</feature>
<comment type="caution">
    <text evidence="16">The sequence shown here is derived from an EMBL/GenBank/DDBJ whole genome shotgun (WGS) entry which is preliminary data.</text>
</comment>
<dbReference type="PANTHER" id="PTHR24289:SF1">
    <property type="entry name" value="STEROID 17-ALPHA-HYDROXYLASE_17,20 LYASE"/>
    <property type="match status" value="1"/>
</dbReference>
<dbReference type="GO" id="GO:0020037">
    <property type="term" value="F:heme binding"/>
    <property type="evidence" value="ECO:0007669"/>
    <property type="project" value="InterPro"/>
</dbReference>
<dbReference type="GO" id="GO:0004508">
    <property type="term" value="F:steroid 17-alpha-monooxygenase activity"/>
    <property type="evidence" value="ECO:0007669"/>
    <property type="project" value="TreeGrafter"/>
</dbReference>
<dbReference type="Gene3D" id="1.10.630.10">
    <property type="entry name" value="Cytochrome P450"/>
    <property type="match status" value="1"/>
</dbReference>
<comment type="cofactor">
    <cofactor evidence="1 13">
        <name>heme</name>
        <dbReference type="ChEBI" id="CHEBI:30413"/>
    </cofactor>
</comment>
<dbReference type="GO" id="GO:0005506">
    <property type="term" value="F:iron ion binding"/>
    <property type="evidence" value="ECO:0007669"/>
    <property type="project" value="InterPro"/>
</dbReference>
<keyword evidence="9 14" id="KW-0560">Oxidoreductase</keyword>
<sequence>MFVLYIITLDWFWTVLLFTLTFYLTYSFSKDQEKRQLMPPGPKPWPVIGNLPHIVGQDLHIALLKLSKNFGKMFWLKLAGEEVLVVNNMDAAVACFVRQGKIFSGRPKKSKSVDVMLGDGLDIVMNDLSPELKFHRKIVHSFLASQTNSGKDRLERILLREADSFQETLRNLHQNKTCFDPKFHVARVVANVLSQCILNHRFDDVDEEFHEQLRIVQDIVDNIESFNIVDIFPWLEHLPIPSWRRYLKSLEKKDRWIFNVIQKHRESPAESGHKDLVDLMLEHQKAAIEKNDTKQTNLLKDTNIGHIVHELFGGGIESTTMSILWFILYLIRHPEWQDKIYEEIQTNLHHGTDTKNDLPSAFDRGSFPILEATIKETLRNACVLPIGFPHRNTQETELNGYYIPADSMVIMNIWAIHHDEEEWEDPYSFKPERFLDPDRRTRFSYLPFGIGHRVCLGSAIAKMSIFLFCACLVSKYKFTVPDGEGLPDPTPNAGLSNRPKPFSIKLIER</sequence>
<keyword evidence="15" id="KW-1133">Transmembrane helix</keyword>
<evidence type="ECO:0000256" key="3">
    <source>
        <dbReference type="ARBA" id="ARBA00004406"/>
    </source>
</evidence>
<gene>
    <name evidence="16" type="ORF">FSP39_005504</name>
</gene>
<dbReference type="PRINTS" id="PR00385">
    <property type="entry name" value="P450"/>
</dbReference>
<dbReference type="GO" id="GO:0042448">
    <property type="term" value="P:progesterone metabolic process"/>
    <property type="evidence" value="ECO:0007669"/>
    <property type="project" value="TreeGrafter"/>
</dbReference>
<evidence type="ECO:0000256" key="6">
    <source>
        <dbReference type="ARBA" id="ARBA00022723"/>
    </source>
</evidence>
<keyword evidence="7" id="KW-0256">Endoplasmic reticulum</keyword>
<dbReference type="Pfam" id="PF00067">
    <property type="entry name" value="p450"/>
    <property type="match status" value="1"/>
</dbReference>
<dbReference type="EMBL" id="VSWD01000007">
    <property type="protein sequence ID" value="KAK3097001.1"/>
    <property type="molecule type" value="Genomic_DNA"/>
</dbReference>
<protein>
    <recommendedName>
        <fullName evidence="18">Cytochrome P450</fullName>
    </recommendedName>
</protein>
<evidence type="ECO:0000256" key="4">
    <source>
        <dbReference type="ARBA" id="ARBA00010617"/>
    </source>
</evidence>
<evidence type="ECO:0000256" key="14">
    <source>
        <dbReference type="RuleBase" id="RU000461"/>
    </source>
</evidence>
<dbReference type="AlphaFoldDB" id="A0AA88Y3Q3"/>
<accession>A0AA88Y3Q3</accession>
<comment type="subcellular location">
    <subcellularLocation>
        <location evidence="3">Endoplasmic reticulum membrane</location>
        <topology evidence="3">Peripheral membrane protein</topology>
    </subcellularLocation>
    <subcellularLocation>
        <location evidence="2">Microsome membrane</location>
        <topology evidence="2">Peripheral membrane protein</topology>
    </subcellularLocation>
</comment>
<keyword evidence="6 13" id="KW-0479">Metal-binding</keyword>
<dbReference type="InterPro" id="IPR001128">
    <property type="entry name" value="Cyt_P450"/>
</dbReference>
<evidence type="ECO:0000256" key="5">
    <source>
        <dbReference type="ARBA" id="ARBA00022617"/>
    </source>
</evidence>
<organism evidence="16 17">
    <name type="scientific">Pinctada imbricata</name>
    <name type="common">Atlantic pearl-oyster</name>
    <name type="synonym">Pinctada martensii</name>
    <dbReference type="NCBI Taxonomy" id="66713"/>
    <lineage>
        <taxon>Eukaryota</taxon>
        <taxon>Metazoa</taxon>
        <taxon>Spiralia</taxon>
        <taxon>Lophotrochozoa</taxon>
        <taxon>Mollusca</taxon>
        <taxon>Bivalvia</taxon>
        <taxon>Autobranchia</taxon>
        <taxon>Pteriomorphia</taxon>
        <taxon>Pterioida</taxon>
        <taxon>Pterioidea</taxon>
        <taxon>Pteriidae</taxon>
        <taxon>Pinctada</taxon>
    </lineage>
</organism>
<keyword evidence="17" id="KW-1185">Reference proteome</keyword>
<keyword evidence="10 13" id="KW-0408">Iron</keyword>
<evidence type="ECO:0000313" key="16">
    <source>
        <dbReference type="EMBL" id="KAK3097001.1"/>
    </source>
</evidence>
<evidence type="ECO:0008006" key="18">
    <source>
        <dbReference type="Google" id="ProtNLM"/>
    </source>
</evidence>
<dbReference type="PROSITE" id="PS00086">
    <property type="entry name" value="CYTOCHROME_P450"/>
    <property type="match status" value="1"/>
</dbReference>
<proteinExistence type="inferred from homology"/>
<comment type="similarity">
    <text evidence="4 14">Belongs to the cytochrome P450 family.</text>
</comment>
<dbReference type="FunFam" id="1.10.630.10:FF:000238">
    <property type="entry name" value="Cytochrome P450 2A6"/>
    <property type="match status" value="1"/>
</dbReference>
<dbReference type="InterPro" id="IPR017972">
    <property type="entry name" value="Cyt_P450_CS"/>
</dbReference>
<dbReference type="GO" id="GO:0042446">
    <property type="term" value="P:hormone biosynthetic process"/>
    <property type="evidence" value="ECO:0007669"/>
    <property type="project" value="TreeGrafter"/>
</dbReference>
<keyword evidence="11 14" id="KW-0503">Monooxygenase</keyword>
<evidence type="ECO:0000256" key="12">
    <source>
        <dbReference type="ARBA" id="ARBA00023136"/>
    </source>
</evidence>
<keyword evidence="15" id="KW-0812">Transmembrane</keyword>
<name>A0AA88Y3Q3_PINIB</name>
<dbReference type="InterPro" id="IPR036396">
    <property type="entry name" value="Cyt_P450_sf"/>
</dbReference>
<evidence type="ECO:0000313" key="17">
    <source>
        <dbReference type="Proteomes" id="UP001186944"/>
    </source>
</evidence>
<reference evidence="16" key="1">
    <citation type="submission" date="2019-08" db="EMBL/GenBank/DDBJ databases">
        <title>The improved chromosome-level genome for the pearl oyster Pinctada fucata martensii using PacBio sequencing and Hi-C.</title>
        <authorList>
            <person name="Zheng Z."/>
        </authorList>
    </citation>
    <scope>NUCLEOTIDE SEQUENCE</scope>
    <source>
        <strain evidence="16">ZZ-2019</strain>
        <tissue evidence="16">Adductor muscle</tissue>
    </source>
</reference>
<evidence type="ECO:0000256" key="9">
    <source>
        <dbReference type="ARBA" id="ARBA00023002"/>
    </source>
</evidence>
<evidence type="ECO:0000256" key="11">
    <source>
        <dbReference type="ARBA" id="ARBA00023033"/>
    </source>
</evidence>
<evidence type="ECO:0000256" key="15">
    <source>
        <dbReference type="SAM" id="Phobius"/>
    </source>
</evidence>
<evidence type="ECO:0000256" key="7">
    <source>
        <dbReference type="ARBA" id="ARBA00022824"/>
    </source>
</evidence>
<keyword evidence="8" id="KW-0492">Microsome</keyword>
<evidence type="ECO:0000256" key="2">
    <source>
        <dbReference type="ARBA" id="ARBA00004174"/>
    </source>
</evidence>
<keyword evidence="12 15" id="KW-0472">Membrane</keyword>
<dbReference type="Proteomes" id="UP001186944">
    <property type="component" value="Unassembled WGS sequence"/>
</dbReference>
<dbReference type="GO" id="GO:0005789">
    <property type="term" value="C:endoplasmic reticulum membrane"/>
    <property type="evidence" value="ECO:0007669"/>
    <property type="project" value="UniProtKB-SubCell"/>
</dbReference>
<evidence type="ECO:0000256" key="1">
    <source>
        <dbReference type="ARBA" id="ARBA00001971"/>
    </source>
</evidence>
<dbReference type="PRINTS" id="PR00463">
    <property type="entry name" value="EP450I"/>
</dbReference>